<keyword evidence="5" id="KW-0963">Cytoplasm</keyword>
<dbReference type="SUPFAM" id="SSF81271">
    <property type="entry name" value="TGS-like"/>
    <property type="match status" value="1"/>
</dbReference>
<dbReference type="InterPro" id="IPR006073">
    <property type="entry name" value="GTP-bd"/>
</dbReference>
<dbReference type="PROSITE" id="PS51880">
    <property type="entry name" value="TGS"/>
    <property type="match status" value="1"/>
</dbReference>
<dbReference type="InterPro" id="IPR027417">
    <property type="entry name" value="P-loop_NTPase"/>
</dbReference>
<evidence type="ECO:0000259" key="7">
    <source>
        <dbReference type="PROSITE" id="PS51710"/>
    </source>
</evidence>
<dbReference type="Gene3D" id="1.10.150.300">
    <property type="entry name" value="TGS-like domain"/>
    <property type="match status" value="1"/>
</dbReference>
<dbReference type="InterPro" id="IPR012676">
    <property type="entry name" value="TGS-like"/>
</dbReference>
<keyword evidence="2" id="KW-0479">Metal-binding</keyword>
<comment type="function">
    <text evidence="5">Hydrolyzes ATP, and can also hydrolyze GTP with lower efficiency. Has lower affinity for GTP.</text>
</comment>
<dbReference type="FunFam" id="1.10.150.300:FF:000001">
    <property type="entry name" value="Ribosome-binding ATPase YchF"/>
    <property type="match status" value="1"/>
</dbReference>
<protein>
    <recommendedName>
        <fullName evidence="5">Obg-like ATPase 1</fullName>
    </recommendedName>
</protein>
<comment type="subcellular location">
    <subcellularLocation>
        <location evidence="5">Cytoplasm</location>
    </subcellularLocation>
</comment>
<keyword evidence="5" id="KW-0378">Hydrolase</keyword>
<dbReference type="GO" id="GO:0046872">
    <property type="term" value="F:metal ion binding"/>
    <property type="evidence" value="ECO:0007669"/>
    <property type="project" value="UniProtKB-KW"/>
</dbReference>
<dbReference type="InterPro" id="IPR004396">
    <property type="entry name" value="ATPase_YchF/OLA1"/>
</dbReference>
<dbReference type="Gene3D" id="3.40.50.300">
    <property type="entry name" value="P-loop containing nucleotide triphosphate hydrolases"/>
    <property type="match status" value="1"/>
</dbReference>
<dbReference type="Pfam" id="PF01926">
    <property type="entry name" value="MMR_HSR1"/>
    <property type="match status" value="1"/>
</dbReference>
<comment type="caution">
    <text evidence="9">The sequence shown here is derived from an EMBL/GenBank/DDBJ whole genome shotgun (WGS) entry which is preliminary data.</text>
</comment>
<reference evidence="9" key="1">
    <citation type="journal article" date="2022" name="Proc. Natl. Acad. Sci. U.S.A.">
        <title>Life cycle and functional genomics of the unicellular red alga Galdieria for elucidating algal and plant evolution and industrial use.</title>
        <authorList>
            <person name="Hirooka S."/>
            <person name="Itabashi T."/>
            <person name="Ichinose T.M."/>
            <person name="Onuma R."/>
            <person name="Fujiwara T."/>
            <person name="Yamashita S."/>
            <person name="Jong L.W."/>
            <person name="Tomita R."/>
            <person name="Iwane A.H."/>
            <person name="Miyagishima S.Y."/>
        </authorList>
    </citation>
    <scope>NUCLEOTIDE SEQUENCE</scope>
    <source>
        <strain evidence="9">NBRC 102759</strain>
    </source>
</reference>
<dbReference type="GO" id="GO:0016887">
    <property type="term" value="F:ATP hydrolysis activity"/>
    <property type="evidence" value="ECO:0007669"/>
    <property type="project" value="UniProtKB-UniRule"/>
</dbReference>
<feature type="domain" description="OBG-type G" evidence="7">
    <location>
        <begin position="62"/>
        <end position="315"/>
    </location>
</feature>
<dbReference type="Gene3D" id="3.10.20.30">
    <property type="match status" value="1"/>
</dbReference>
<dbReference type="InterPro" id="IPR013029">
    <property type="entry name" value="YchF_C"/>
</dbReference>
<dbReference type="PRINTS" id="PR00326">
    <property type="entry name" value="GTP1OBG"/>
</dbReference>
<name>A0A9C7PXX1_9RHOD</name>
<sequence length="424" mass="47298">MIAFSFRLPVTLLYLSSGSRKVFIHKSIVRGTSYSRTGNSSFFYDCSKRRRLHTSSYINMTLKSGIVGLPNVGKSTLFNALLQNSVAQCANFPFCTIEPNVGIVPVPDPRLEVLQKLNQSEKVIPAFLEFLDIAGLVAGASKGEGLGNRFLANIRECDAIVHVVRCFESGNIVHVVGSLDPLRDIDIINMELALADFAQIEKRLERMKRNRADSKTALEMETLEKAKVALDTGYLLRNVNFTMQEKAFLLPLQLLTLKPVLYAANVSEDSLSTGNAYTEIVFRRAKEESASAVIVSAQLESELASLSDREKDEYLRILGIQRESIGLHVLVREMYKLLGLETFFTSGPKETRAWTIKKGMKASQAAGLIHSDFERGFIRAETISYDQIVAVGSEKKAREQGLIRSEGKDYIVEEGDIVHFRFNV</sequence>
<keyword evidence="4 5" id="KW-0067">ATP-binding</keyword>
<evidence type="ECO:0000313" key="10">
    <source>
        <dbReference type="Proteomes" id="UP001061958"/>
    </source>
</evidence>
<dbReference type="InterPro" id="IPR012675">
    <property type="entry name" value="Beta-grasp_dom_sf"/>
</dbReference>
<proteinExistence type="inferred from homology"/>
<dbReference type="InterPro" id="IPR031167">
    <property type="entry name" value="G_OBG"/>
</dbReference>
<dbReference type="GO" id="GO:0005737">
    <property type="term" value="C:cytoplasm"/>
    <property type="evidence" value="ECO:0007669"/>
    <property type="project" value="UniProtKB-SubCell"/>
</dbReference>
<feature type="binding site" evidence="5">
    <location>
        <position position="266"/>
    </location>
    <ligand>
        <name>ATP</name>
        <dbReference type="ChEBI" id="CHEBI:30616"/>
    </ligand>
</feature>
<evidence type="ECO:0000256" key="6">
    <source>
        <dbReference type="SAM" id="Coils"/>
    </source>
</evidence>
<evidence type="ECO:0000256" key="3">
    <source>
        <dbReference type="ARBA" id="ARBA00022741"/>
    </source>
</evidence>
<dbReference type="InterPro" id="IPR004095">
    <property type="entry name" value="TGS"/>
</dbReference>
<dbReference type="GO" id="GO:0043023">
    <property type="term" value="F:ribosomal large subunit binding"/>
    <property type="evidence" value="ECO:0007669"/>
    <property type="project" value="UniProtKB-UniRule"/>
</dbReference>
<reference evidence="9" key="2">
    <citation type="submission" date="2022-01" db="EMBL/GenBank/DDBJ databases">
        <authorList>
            <person name="Hirooka S."/>
            <person name="Miyagishima S.Y."/>
        </authorList>
    </citation>
    <scope>NUCLEOTIDE SEQUENCE</scope>
    <source>
        <strain evidence="9">NBRC 102759</strain>
    </source>
</reference>
<evidence type="ECO:0000256" key="5">
    <source>
        <dbReference type="HAMAP-Rule" id="MF_03167"/>
    </source>
</evidence>
<dbReference type="PANTHER" id="PTHR23305:SF18">
    <property type="entry name" value="OBG-TYPE G DOMAIN-CONTAINING PROTEIN"/>
    <property type="match status" value="1"/>
</dbReference>
<keyword evidence="10" id="KW-1185">Reference proteome</keyword>
<dbReference type="InterPro" id="IPR023192">
    <property type="entry name" value="TGS-like_dom_sf"/>
</dbReference>
<dbReference type="CDD" id="cd01900">
    <property type="entry name" value="YchF"/>
    <property type="match status" value="1"/>
</dbReference>
<organism evidence="9 10">
    <name type="scientific">Galdieria partita</name>
    <dbReference type="NCBI Taxonomy" id="83374"/>
    <lineage>
        <taxon>Eukaryota</taxon>
        <taxon>Rhodophyta</taxon>
        <taxon>Bangiophyceae</taxon>
        <taxon>Galdieriales</taxon>
        <taxon>Galdieriaceae</taxon>
        <taxon>Galdieria</taxon>
    </lineage>
</organism>
<dbReference type="NCBIfam" id="TIGR00092">
    <property type="entry name" value="redox-regulated ATPase YchF"/>
    <property type="match status" value="1"/>
</dbReference>
<evidence type="ECO:0000259" key="8">
    <source>
        <dbReference type="PROSITE" id="PS51880"/>
    </source>
</evidence>
<comment type="cofactor">
    <cofactor evidence="1">
        <name>Mg(2+)</name>
        <dbReference type="ChEBI" id="CHEBI:18420"/>
    </cofactor>
</comment>
<dbReference type="FunFam" id="3.10.20.30:FF:000001">
    <property type="entry name" value="Ribosome-binding ATPase YchF"/>
    <property type="match status" value="1"/>
</dbReference>
<dbReference type="Proteomes" id="UP001061958">
    <property type="component" value="Unassembled WGS sequence"/>
</dbReference>
<feature type="coiled-coil region" evidence="6">
    <location>
        <begin position="190"/>
        <end position="217"/>
    </location>
</feature>
<evidence type="ECO:0000256" key="2">
    <source>
        <dbReference type="ARBA" id="ARBA00022723"/>
    </source>
</evidence>
<dbReference type="PANTHER" id="PTHR23305">
    <property type="entry name" value="OBG GTPASE FAMILY"/>
    <property type="match status" value="1"/>
</dbReference>
<dbReference type="Pfam" id="PF06071">
    <property type="entry name" value="YchF-GTPase_C"/>
    <property type="match status" value="1"/>
</dbReference>
<dbReference type="GO" id="GO:0005524">
    <property type="term" value="F:ATP binding"/>
    <property type="evidence" value="ECO:0007669"/>
    <property type="project" value="UniProtKB-UniRule"/>
</dbReference>
<dbReference type="AlphaFoldDB" id="A0A9C7PXX1"/>
<evidence type="ECO:0000256" key="4">
    <source>
        <dbReference type="ARBA" id="ARBA00022840"/>
    </source>
</evidence>
<evidence type="ECO:0000256" key="1">
    <source>
        <dbReference type="ARBA" id="ARBA00001946"/>
    </source>
</evidence>
<dbReference type="SUPFAM" id="SSF52540">
    <property type="entry name" value="P-loop containing nucleoside triphosphate hydrolases"/>
    <property type="match status" value="1"/>
</dbReference>
<dbReference type="GO" id="GO:0005525">
    <property type="term" value="F:GTP binding"/>
    <property type="evidence" value="ECO:0007669"/>
    <property type="project" value="InterPro"/>
</dbReference>
<feature type="domain" description="TGS" evidence="8">
    <location>
        <begin position="339"/>
        <end position="422"/>
    </location>
</feature>
<comment type="similarity">
    <text evidence="5">Belongs to the TRAFAC class OBG-HflX-like GTPase superfamily. OBG GTPase family. YchF/OLA1 subfamily.</text>
</comment>
<comment type="subunit">
    <text evidence="5">Monomer.</text>
</comment>
<accession>A0A9C7PXX1</accession>
<dbReference type="CDD" id="cd04867">
    <property type="entry name" value="TGS_YchF_OLA1"/>
    <property type="match status" value="1"/>
</dbReference>
<keyword evidence="3 5" id="KW-0547">Nucleotide-binding</keyword>
<gene>
    <name evidence="9" type="ORF">GpartN1_g4261.t1</name>
</gene>
<evidence type="ECO:0000313" key="9">
    <source>
        <dbReference type="EMBL" id="GJQ12470.1"/>
    </source>
</evidence>
<dbReference type="PROSITE" id="PS51710">
    <property type="entry name" value="G_OBG"/>
    <property type="match status" value="1"/>
</dbReference>
<keyword evidence="6" id="KW-0175">Coiled coil</keyword>
<dbReference type="InterPro" id="IPR041706">
    <property type="entry name" value="YchF_N"/>
</dbReference>
<feature type="binding site" evidence="5">
    <location>
        <begin position="71"/>
        <end position="76"/>
    </location>
    <ligand>
        <name>ATP</name>
        <dbReference type="ChEBI" id="CHEBI:30616"/>
    </ligand>
</feature>
<dbReference type="HAMAP" id="MF_00944">
    <property type="entry name" value="YchF_OLA1_ATPase"/>
    <property type="match status" value="1"/>
</dbReference>
<dbReference type="EMBL" id="BQMJ01000033">
    <property type="protein sequence ID" value="GJQ12470.1"/>
    <property type="molecule type" value="Genomic_DNA"/>
</dbReference>
<dbReference type="OrthoDB" id="424823at2759"/>